<evidence type="ECO:0000256" key="1">
    <source>
        <dbReference type="SAM" id="MobiDB-lite"/>
    </source>
</evidence>
<organism evidence="3 4">
    <name type="scientific">Cryomyces antarcticus</name>
    <dbReference type="NCBI Taxonomy" id="329879"/>
    <lineage>
        <taxon>Eukaryota</taxon>
        <taxon>Fungi</taxon>
        <taxon>Dikarya</taxon>
        <taxon>Ascomycota</taxon>
        <taxon>Pezizomycotina</taxon>
        <taxon>Dothideomycetes</taxon>
        <taxon>Dothideomycetes incertae sedis</taxon>
        <taxon>Cryomyces</taxon>
    </lineage>
</organism>
<feature type="compositionally biased region" description="Polar residues" evidence="1">
    <location>
        <begin position="55"/>
        <end position="74"/>
    </location>
</feature>
<dbReference type="EMBL" id="JAVRRA010024618">
    <property type="protein sequence ID" value="KAK5132134.1"/>
    <property type="molecule type" value="Genomic_DNA"/>
</dbReference>
<accession>A0ABR0KV22</accession>
<feature type="compositionally biased region" description="Low complexity" evidence="1">
    <location>
        <begin position="119"/>
        <end position="129"/>
    </location>
</feature>
<evidence type="ECO:0000313" key="3">
    <source>
        <dbReference type="EMBL" id="KAK5132134.1"/>
    </source>
</evidence>
<name>A0ABR0KV22_9PEZI</name>
<feature type="region of interest" description="Disordered" evidence="1">
    <location>
        <begin position="396"/>
        <end position="435"/>
    </location>
</feature>
<evidence type="ECO:0000313" key="4">
    <source>
        <dbReference type="Proteomes" id="UP001357485"/>
    </source>
</evidence>
<protein>
    <recommendedName>
        <fullName evidence="2">DUF7924 domain-containing protein</fullName>
    </recommendedName>
</protein>
<sequence length="487" mass="53913">MFATPRRSPRLARLSENSLPVPVADLGVAPDRTSTLKRKADTPSPRSLRYEDDQSQSQSPSAFTSPQLTHTTQRPVKRSRPNREPGRGSVKRARLTKRNLAAHTAISSVDMPKRKRKGSQTTSKSNTTTTDKEFGRKLILNGIEHRRLLAPSPLDIEAVKAVLNNPRESNSPESEAPEDELVVEAQVQQNIWPQIARTQYTDGYQSYPNIAWTEVDTDLSHALSHAKPNHVEAYRKTAYSKEAQEELGSDLGPTQYGNSWGSFAAEFKGYDGSMEEAKLQTAYDGALMVENAVEVEMTFEQEGGETAYGRTLALTVAFNGVNVRIYADYATRSVLDGAVVYHHHEIVQHNPTTSKEAFKMTVRHVRNAQDYSRELASRRKVLTEEAVRQSVITASAPPSPISLNTTGVGPSSTVRHHPSHRSSQSKSKLKTKSHATQGANIITILAAAREHEGMQLDQEGCYTGTTELLSVQEAQRQLIASYRLEIT</sequence>
<feature type="region of interest" description="Disordered" evidence="1">
    <location>
        <begin position="1"/>
        <end position="133"/>
    </location>
</feature>
<feature type="domain" description="DUF7924" evidence="2">
    <location>
        <begin position="212"/>
        <end position="371"/>
    </location>
</feature>
<reference evidence="3 4" key="1">
    <citation type="submission" date="2023-08" db="EMBL/GenBank/DDBJ databases">
        <title>Black Yeasts Isolated from many extreme environments.</title>
        <authorList>
            <person name="Coleine C."/>
            <person name="Stajich J.E."/>
            <person name="Selbmann L."/>
        </authorList>
    </citation>
    <scope>NUCLEOTIDE SEQUENCE [LARGE SCALE GENOMIC DNA]</scope>
    <source>
        <strain evidence="3 4">CCFEE 536</strain>
    </source>
</reference>
<keyword evidence="4" id="KW-1185">Reference proteome</keyword>
<proteinExistence type="predicted"/>
<evidence type="ECO:0000259" key="2">
    <source>
        <dbReference type="Pfam" id="PF25545"/>
    </source>
</evidence>
<comment type="caution">
    <text evidence="3">The sequence shown here is derived from an EMBL/GenBank/DDBJ whole genome shotgun (WGS) entry which is preliminary data.</text>
</comment>
<gene>
    <name evidence="3" type="ORF">LTR16_000014</name>
</gene>
<dbReference type="Proteomes" id="UP001357485">
    <property type="component" value="Unassembled WGS sequence"/>
</dbReference>
<feature type="compositionally biased region" description="Polar residues" evidence="1">
    <location>
        <begin position="401"/>
        <end position="413"/>
    </location>
</feature>
<dbReference type="Pfam" id="PF25545">
    <property type="entry name" value="DUF7924"/>
    <property type="match status" value="1"/>
</dbReference>
<dbReference type="InterPro" id="IPR057684">
    <property type="entry name" value="DUF7924"/>
</dbReference>